<feature type="disulfide bond" evidence="15">
    <location>
        <begin position="43"/>
        <end position="50"/>
    </location>
</feature>
<feature type="chain" id="PRO_5028897224" description="CFEM domain-containing protein" evidence="17">
    <location>
        <begin position="17"/>
        <end position="201"/>
    </location>
</feature>
<organism evidence="19 20">
    <name type="scientific">Orbilia oligospora</name>
    <name type="common">Nematode-trapping fungus</name>
    <name type="synonym">Arthrobotrys oligospora</name>
    <dbReference type="NCBI Taxonomy" id="2813651"/>
    <lineage>
        <taxon>Eukaryota</taxon>
        <taxon>Fungi</taxon>
        <taxon>Dikarya</taxon>
        <taxon>Ascomycota</taxon>
        <taxon>Pezizomycotina</taxon>
        <taxon>Orbiliomycetes</taxon>
        <taxon>Orbiliales</taxon>
        <taxon>Orbiliaceae</taxon>
        <taxon>Orbilia</taxon>
    </lineage>
</organism>
<keyword evidence="14" id="KW-0449">Lipoprotein</keyword>
<keyword evidence="12 15" id="KW-1015">Disulfide bond</keyword>
<evidence type="ECO:0000256" key="8">
    <source>
        <dbReference type="ARBA" id="ARBA00022723"/>
    </source>
</evidence>
<comment type="subcellular location">
    <subcellularLocation>
        <location evidence="1">Cell membrane</location>
        <topology evidence="1">Lipid-anchor</topology>
        <topology evidence="1">GPI-anchor</topology>
    </subcellularLocation>
    <subcellularLocation>
        <location evidence="2">Secreted</location>
    </subcellularLocation>
</comment>
<evidence type="ECO:0000256" key="5">
    <source>
        <dbReference type="ARBA" id="ARBA00022525"/>
    </source>
</evidence>
<dbReference type="GO" id="GO:0005886">
    <property type="term" value="C:plasma membrane"/>
    <property type="evidence" value="ECO:0007669"/>
    <property type="project" value="UniProtKB-SubCell"/>
</dbReference>
<evidence type="ECO:0000256" key="3">
    <source>
        <dbReference type="ARBA" id="ARBA00010031"/>
    </source>
</evidence>
<keyword evidence="5" id="KW-0964">Secreted</keyword>
<dbReference type="GO" id="GO:0098552">
    <property type="term" value="C:side of membrane"/>
    <property type="evidence" value="ECO:0007669"/>
    <property type="project" value="UniProtKB-KW"/>
</dbReference>
<dbReference type="InterPro" id="IPR051735">
    <property type="entry name" value="CFEM_domain"/>
</dbReference>
<keyword evidence="11" id="KW-0472">Membrane</keyword>
<dbReference type="OMA" id="HCQKPEL"/>
<dbReference type="PROSITE" id="PS52012">
    <property type="entry name" value="CFEM"/>
    <property type="match status" value="1"/>
</dbReference>
<dbReference type="SMART" id="SM00747">
    <property type="entry name" value="CFEM"/>
    <property type="match status" value="1"/>
</dbReference>
<proteinExistence type="inferred from homology"/>
<comment type="similarity">
    <text evidence="3">Belongs to the RBT5 family.</text>
</comment>
<evidence type="ECO:0000256" key="14">
    <source>
        <dbReference type="ARBA" id="ARBA00023288"/>
    </source>
</evidence>
<feature type="domain" description="CFEM" evidence="18">
    <location>
        <begin position="1"/>
        <end position="112"/>
    </location>
</feature>
<dbReference type="InterPro" id="IPR008427">
    <property type="entry name" value="Extracellular_membr_CFEM_dom"/>
</dbReference>
<keyword evidence="4" id="KW-1003">Cell membrane</keyword>
<dbReference type="GO" id="GO:0005576">
    <property type="term" value="C:extracellular region"/>
    <property type="evidence" value="ECO:0007669"/>
    <property type="project" value="UniProtKB-SubCell"/>
</dbReference>
<protein>
    <recommendedName>
        <fullName evidence="18">CFEM domain-containing protein</fullName>
    </recommendedName>
</protein>
<dbReference type="PANTHER" id="PTHR37928">
    <property type="entry name" value="CFEM DOMAIN PROTEIN (AFU_ORTHOLOGUE AFUA_6G14090)"/>
    <property type="match status" value="1"/>
</dbReference>
<sequence>MKAVLALTASISLASAALLPRQLDQIPSCALQCALGSLQSTGCPTTDFACICRASAFVSSLIPCVQAGCSEAEIASTIQAATGLCEGAGVSLSIPPLGSQTSAATSAMETTSAPAATTSETEAMTSSAPSTEATTAPSSVAMTSSAETTGAPATTSAGGANGTVSTTGPPNPTGTEPGAASRNTVALGGLGAVVALIAAFL</sequence>
<evidence type="ECO:0000256" key="2">
    <source>
        <dbReference type="ARBA" id="ARBA00004613"/>
    </source>
</evidence>
<evidence type="ECO:0000256" key="16">
    <source>
        <dbReference type="SAM" id="MobiDB-lite"/>
    </source>
</evidence>
<feature type="disulfide bond" evidence="15">
    <location>
        <begin position="33"/>
        <end position="64"/>
    </location>
</feature>
<evidence type="ECO:0000259" key="18">
    <source>
        <dbReference type="PROSITE" id="PS52012"/>
    </source>
</evidence>
<evidence type="ECO:0000256" key="17">
    <source>
        <dbReference type="SAM" id="SignalP"/>
    </source>
</evidence>
<feature type="disulfide bond" evidence="15">
    <location>
        <begin position="52"/>
        <end position="85"/>
    </location>
</feature>
<evidence type="ECO:0000313" key="20">
    <source>
        <dbReference type="Proteomes" id="UP000474640"/>
    </source>
</evidence>
<dbReference type="Pfam" id="PF05730">
    <property type="entry name" value="CFEM"/>
    <property type="match status" value="1"/>
</dbReference>
<keyword evidence="6 15" id="KW-0349">Heme</keyword>
<dbReference type="PANTHER" id="PTHR37928:SF2">
    <property type="entry name" value="GPI ANCHORED CFEM DOMAIN PROTEIN (AFU_ORTHOLOGUE AFUA_6G10580)"/>
    <property type="match status" value="1"/>
</dbReference>
<gene>
    <name evidence="19" type="ORF">TWF970_005008</name>
</gene>
<dbReference type="Proteomes" id="UP000474640">
    <property type="component" value="Unassembled WGS sequence"/>
</dbReference>
<keyword evidence="9 17" id="KW-0732">Signal</keyword>
<evidence type="ECO:0000256" key="11">
    <source>
        <dbReference type="ARBA" id="ARBA00023136"/>
    </source>
</evidence>
<dbReference type="EMBL" id="JAABOJ010000027">
    <property type="protein sequence ID" value="KAF3277755.1"/>
    <property type="molecule type" value="Genomic_DNA"/>
</dbReference>
<feature type="disulfide bond" evidence="15">
    <location>
        <begin position="29"/>
        <end position="69"/>
    </location>
</feature>
<evidence type="ECO:0000313" key="19">
    <source>
        <dbReference type="EMBL" id="KAF3277755.1"/>
    </source>
</evidence>
<feature type="region of interest" description="Disordered" evidence="16">
    <location>
        <begin position="99"/>
        <end position="180"/>
    </location>
</feature>
<evidence type="ECO:0000256" key="12">
    <source>
        <dbReference type="ARBA" id="ARBA00023157"/>
    </source>
</evidence>
<name>A0A7C8V5B7_ORBOL</name>
<evidence type="ECO:0000256" key="7">
    <source>
        <dbReference type="ARBA" id="ARBA00022622"/>
    </source>
</evidence>
<evidence type="ECO:0000256" key="15">
    <source>
        <dbReference type="PROSITE-ProRule" id="PRU01356"/>
    </source>
</evidence>
<accession>A0A7C8V5B7</accession>
<feature type="binding site" description="axial binding residue" evidence="15">
    <location>
        <position position="47"/>
    </location>
    <ligand>
        <name>heme</name>
        <dbReference type="ChEBI" id="CHEBI:30413"/>
    </ligand>
    <ligandPart>
        <name>Fe</name>
        <dbReference type="ChEBI" id="CHEBI:18248"/>
    </ligandPart>
</feature>
<dbReference type="AlphaFoldDB" id="A0A7C8V5B7"/>
<dbReference type="GO" id="GO:0046872">
    <property type="term" value="F:metal ion binding"/>
    <property type="evidence" value="ECO:0007669"/>
    <property type="project" value="UniProtKB-UniRule"/>
</dbReference>
<dbReference type="OrthoDB" id="3065412at2759"/>
<comment type="caution">
    <text evidence="19">The sequence shown here is derived from an EMBL/GenBank/DDBJ whole genome shotgun (WGS) entry which is preliminary data.</text>
</comment>
<keyword evidence="8 15" id="KW-0479">Metal-binding</keyword>
<keyword evidence="7" id="KW-0336">GPI-anchor</keyword>
<evidence type="ECO:0000256" key="1">
    <source>
        <dbReference type="ARBA" id="ARBA00004609"/>
    </source>
</evidence>
<reference evidence="19 20" key="1">
    <citation type="submission" date="2020-01" db="EMBL/GenBank/DDBJ databases">
        <authorList>
            <person name="Palmer J.M."/>
        </authorList>
    </citation>
    <scope>NUCLEOTIDE SEQUENCE [LARGE SCALE GENOMIC DNA]</scope>
    <source>
        <strain evidence="19 20">TWF970</strain>
    </source>
</reference>
<evidence type="ECO:0000256" key="10">
    <source>
        <dbReference type="ARBA" id="ARBA00023004"/>
    </source>
</evidence>
<evidence type="ECO:0000256" key="4">
    <source>
        <dbReference type="ARBA" id="ARBA00022475"/>
    </source>
</evidence>
<evidence type="ECO:0000256" key="9">
    <source>
        <dbReference type="ARBA" id="ARBA00022729"/>
    </source>
</evidence>
<keyword evidence="10 15" id="KW-0408">Iron</keyword>
<feature type="compositionally biased region" description="Low complexity" evidence="16">
    <location>
        <begin position="101"/>
        <end position="178"/>
    </location>
</feature>
<feature type="signal peptide" evidence="17">
    <location>
        <begin position="1"/>
        <end position="16"/>
    </location>
</feature>
<evidence type="ECO:0000256" key="6">
    <source>
        <dbReference type="ARBA" id="ARBA00022617"/>
    </source>
</evidence>
<keyword evidence="13" id="KW-0325">Glycoprotein</keyword>
<evidence type="ECO:0000256" key="13">
    <source>
        <dbReference type="ARBA" id="ARBA00023180"/>
    </source>
</evidence>